<name>A0A9W9YKR2_9CNID</name>
<feature type="chain" id="PRO_5040946591" evidence="1">
    <location>
        <begin position="20"/>
        <end position="163"/>
    </location>
</feature>
<organism evidence="2 3">
    <name type="scientific">Desmophyllum pertusum</name>
    <dbReference type="NCBI Taxonomy" id="174260"/>
    <lineage>
        <taxon>Eukaryota</taxon>
        <taxon>Metazoa</taxon>
        <taxon>Cnidaria</taxon>
        <taxon>Anthozoa</taxon>
        <taxon>Hexacorallia</taxon>
        <taxon>Scleractinia</taxon>
        <taxon>Caryophylliina</taxon>
        <taxon>Caryophylliidae</taxon>
        <taxon>Desmophyllum</taxon>
    </lineage>
</organism>
<dbReference type="PANTHER" id="PTHR14187:SF5">
    <property type="entry name" value="HEAT SHOCK 70 KDA PROTEIN 12A"/>
    <property type="match status" value="1"/>
</dbReference>
<proteinExistence type="predicted"/>
<comment type="caution">
    <text evidence="2">The sequence shown here is derived from an EMBL/GenBank/DDBJ whole genome shotgun (WGS) entry which is preliminary data.</text>
</comment>
<sequence>MVCFQGLQFFFLVGGFAESAILQEAIKSNFSSRCRILVPNDASIAVMQGAVMFGQKPNIVDSRIMSTTYGFDVYQPFDSNIHPIEKRHVIEGVAWCKDCFVVLVKENDIVRVGENKIFSKLPAHKQKPNKSPIRLLQLNKSRSKVYNRCCSGSFYREGYRRVT</sequence>
<evidence type="ECO:0000313" key="3">
    <source>
        <dbReference type="Proteomes" id="UP001163046"/>
    </source>
</evidence>
<dbReference type="AlphaFoldDB" id="A0A9W9YKR2"/>
<feature type="signal peptide" evidence="1">
    <location>
        <begin position="1"/>
        <end position="19"/>
    </location>
</feature>
<reference evidence="2" key="1">
    <citation type="submission" date="2023-01" db="EMBL/GenBank/DDBJ databases">
        <title>Genome assembly of the deep-sea coral Lophelia pertusa.</title>
        <authorList>
            <person name="Herrera S."/>
            <person name="Cordes E."/>
        </authorList>
    </citation>
    <scope>NUCLEOTIDE SEQUENCE</scope>
    <source>
        <strain evidence="2">USNM1676648</strain>
        <tissue evidence="2">Polyp</tissue>
    </source>
</reference>
<dbReference type="OrthoDB" id="2963168at2759"/>
<accession>A0A9W9YKR2</accession>
<keyword evidence="1" id="KW-0732">Signal</keyword>
<evidence type="ECO:0000256" key="1">
    <source>
        <dbReference type="SAM" id="SignalP"/>
    </source>
</evidence>
<evidence type="ECO:0000313" key="2">
    <source>
        <dbReference type="EMBL" id="KAJ7353754.1"/>
    </source>
</evidence>
<keyword evidence="3" id="KW-1185">Reference proteome</keyword>
<protein>
    <submittedName>
        <fullName evidence="2">Uncharacterized protein</fullName>
    </submittedName>
</protein>
<dbReference type="Proteomes" id="UP001163046">
    <property type="component" value="Unassembled WGS sequence"/>
</dbReference>
<gene>
    <name evidence="2" type="ORF">OS493_032624</name>
</gene>
<dbReference type="EMBL" id="MU827342">
    <property type="protein sequence ID" value="KAJ7353754.1"/>
    <property type="molecule type" value="Genomic_DNA"/>
</dbReference>
<dbReference type="PANTHER" id="PTHR14187">
    <property type="entry name" value="ALPHA KINASE/ELONGATION FACTOR 2 KINASE"/>
    <property type="match status" value="1"/>
</dbReference>